<sequence length="789" mass="87477">MLHYEISVSLEADIRRFEQDLAEFQAGRLHETAFTAKRVKMGVYLERNYTTYMFRIRCAGGILSPQQLAAAGELSRQYGDSRVHVTTRAEIQLHGVQEENLVLVLLRLREAGLSCLGGGGNTIRNIVANPDSGISPQDIFDVQPCAVALTTRMVAEPDSWELPRKIKTAFTSRSDDAAFALVQDIGFIACLNAAGERGYQLYAGGGLGARPKVGILLQEFLPEPQVYHAVRAIKNLFHAHGNRKNKHRNRIKFLIHDEMGETAFCAAYQEEFAQVLAQGSPNLQITSIDNAANLNCAIALEPLVEPAPGFAMWKERHVTKQKQEGLYAVRLPLLLGDLSPEDCQRLTNFLQLFGENTLRCGTDQNLYLRNIPERFLPNLLHVIAACTTLSDNPVIYGSLVPCTGAQTCQVGINRPRPAAQAVFRALDRADFPLPDDVQIRISGCPNSCANHWIGDIAFHGKVRHVQGRALPTYNVLGNGGISQGQLRLGEVVGWVHSFDLPRFVVEVLKMYANFKVADPAYNFSSWWNSSGKAMVADLCAATYNSIPSFEEDKNYYFDHGAEQLFSVKDMGRAECSAGMYDMIDVDDREIKKQLKSLTNGQAVPADVLHDILFRSARMLLVTRGEEPKNEADTFSLFARHFLDTGLVSAEHRFIVDLAFSGKTDELLSHPNKIIALGREMTELYEKMDSTMRFPGESGNPVAGTIQQSVTSADKIKADKFKDLSGIKCPLNFARTKVLLSCINPGETLEIILDDGEPIENVPGSVRLEGHRILRQEKSGGQWNVLIEKV</sequence>
<dbReference type="GO" id="GO:0050311">
    <property type="term" value="F:sulfite reductase (ferredoxin) activity"/>
    <property type="evidence" value="ECO:0007669"/>
    <property type="project" value="UniProtKB-EC"/>
</dbReference>
<dbReference type="InterPro" id="IPR036868">
    <property type="entry name" value="TusA-like_sf"/>
</dbReference>
<keyword evidence="4 10" id="KW-0560">Oxidoreductase</keyword>
<comment type="caution">
    <text evidence="10">The sequence shown here is derived from an EMBL/GenBank/DDBJ whole genome shotgun (WGS) entry which is preliminary data.</text>
</comment>
<dbReference type="EMBL" id="NQJD01000001">
    <property type="protein sequence ID" value="TAA76263.1"/>
    <property type="molecule type" value="Genomic_DNA"/>
</dbReference>
<dbReference type="Gene3D" id="3.30.413.10">
    <property type="entry name" value="Sulfite Reductase Hemoprotein, domain 1"/>
    <property type="match status" value="2"/>
</dbReference>
<dbReference type="SUPFAM" id="SSF55124">
    <property type="entry name" value="Nitrite/Sulfite reductase N-terminal domain-like"/>
    <property type="match status" value="2"/>
</dbReference>
<feature type="domain" description="Nitrite/sulphite reductase 4Fe-4S" evidence="7">
    <location>
        <begin position="401"/>
        <end position="514"/>
    </location>
</feature>
<dbReference type="Pfam" id="PF01206">
    <property type="entry name" value="TusA"/>
    <property type="match status" value="1"/>
</dbReference>
<dbReference type="PROSITE" id="PS00365">
    <property type="entry name" value="NIR_SIR"/>
    <property type="match status" value="1"/>
</dbReference>
<keyword evidence="6" id="KW-0411">Iron-sulfur</keyword>
<gene>
    <name evidence="10" type="ORF">CDV28_101165</name>
</gene>
<evidence type="ECO:0000259" key="7">
    <source>
        <dbReference type="Pfam" id="PF01077"/>
    </source>
</evidence>
<evidence type="ECO:0000256" key="4">
    <source>
        <dbReference type="ARBA" id="ARBA00023002"/>
    </source>
</evidence>
<dbReference type="InterPro" id="IPR005117">
    <property type="entry name" value="NiRdtase/SiRdtase_haem-b_fer"/>
</dbReference>
<dbReference type="GO" id="GO:0020037">
    <property type="term" value="F:heme binding"/>
    <property type="evidence" value="ECO:0007669"/>
    <property type="project" value="InterPro"/>
</dbReference>
<keyword evidence="2" id="KW-0349">Heme</keyword>
<dbReference type="Gene3D" id="3.30.110.40">
    <property type="entry name" value="TusA-like domain"/>
    <property type="match status" value="1"/>
</dbReference>
<dbReference type="Pfam" id="PF03460">
    <property type="entry name" value="NIR_SIR_ferr"/>
    <property type="match status" value="2"/>
</dbReference>
<evidence type="ECO:0000313" key="11">
    <source>
        <dbReference type="Proteomes" id="UP000316238"/>
    </source>
</evidence>
<dbReference type="InterPro" id="IPR051329">
    <property type="entry name" value="NIR_SIR_4Fe-4S"/>
</dbReference>
<dbReference type="InterPro" id="IPR006066">
    <property type="entry name" value="NO2/SO3_Rdtase_FeS/sirohaem_BS"/>
</dbReference>
<keyword evidence="5" id="KW-0408">Iron</keyword>
<evidence type="ECO:0000256" key="1">
    <source>
        <dbReference type="ARBA" id="ARBA00022485"/>
    </source>
</evidence>
<dbReference type="EC" id="1.8.7.1" evidence="10"/>
<dbReference type="PANTHER" id="PTHR32439">
    <property type="entry name" value="FERREDOXIN--NITRITE REDUCTASE, CHLOROPLASTIC"/>
    <property type="match status" value="1"/>
</dbReference>
<evidence type="ECO:0000256" key="6">
    <source>
        <dbReference type="ARBA" id="ARBA00023014"/>
    </source>
</evidence>
<reference evidence="10" key="1">
    <citation type="submission" date="2017-07" db="EMBL/GenBank/DDBJ databases">
        <title>The cable genome - Insights into the physiology and evolution of filamentous bacteria capable of sulfide oxidation via long distance electron transfer.</title>
        <authorList>
            <person name="Thorup C."/>
            <person name="Bjerg J.T."/>
            <person name="Schreiber L."/>
            <person name="Nielsen L.P."/>
            <person name="Kjeldsen K.U."/>
            <person name="Boesen T."/>
            <person name="Boggild A."/>
            <person name="Meysman F."/>
            <person name="Geelhoed J."/>
            <person name="Schramm A."/>
        </authorList>
    </citation>
    <scope>NUCLEOTIDE SEQUENCE [LARGE SCALE GENOMIC DNA]</scope>
    <source>
        <strain evidence="10">GS</strain>
    </source>
</reference>
<protein>
    <submittedName>
        <fullName evidence="10">Sulfite reductase (Ferredoxin)</fullName>
        <ecNumber evidence="10">1.8.7.1</ecNumber>
    </submittedName>
</protein>
<dbReference type="GO" id="GO:0051539">
    <property type="term" value="F:4 iron, 4 sulfur cluster binding"/>
    <property type="evidence" value="ECO:0007669"/>
    <property type="project" value="UniProtKB-KW"/>
</dbReference>
<dbReference type="PANTHER" id="PTHR32439:SF9">
    <property type="entry name" value="BLR3264 PROTEIN"/>
    <property type="match status" value="1"/>
</dbReference>
<organism evidence="10 11">
    <name type="scientific">Candidatus Electronema aureum</name>
    <dbReference type="NCBI Taxonomy" id="2005002"/>
    <lineage>
        <taxon>Bacteria</taxon>
        <taxon>Pseudomonadati</taxon>
        <taxon>Thermodesulfobacteriota</taxon>
        <taxon>Desulfobulbia</taxon>
        <taxon>Desulfobulbales</taxon>
        <taxon>Desulfobulbaceae</taxon>
        <taxon>Candidatus Electronema</taxon>
    </lineage>
</organism>
<keyword evidence="1" id="KW-0004">4Fe-4S</keyword>
<dbReference type="CDD" id="cd00291">
    <property type="entry name" value="SirA_YedF_YeeD"/>
    <property type="match status" value="1"/>
</dbReference>
<evidence type="ECO:0000313" key="10">
    <source>
        <dbReference type="EMBL" id="TAA76263.1"/>
    </source>
</evidence>
<dbReference type="InterPro" id="IPR036136">
    <property type="entry name" value="Nit/Sulf_reduc_fer-like_dom_sf"/>
</dbReference>
<evidence type="ECO:0000256" key="3">
    <source>
        <dbReference type="ARBA" id="ARBA00022723"/>
    </source>
</evidence>
<feature type="domain" description="Nitrite/Sulfite reductase ferredoxin-like" evidence="9">
    <location>
        <begin position="47"/>
        <end position="110"/>
    </location>
</feature>
<dbReference type="AlphaFoldDB" id="A0A521G5I6"/>
<feature type="domain" description="Nitrite/Sulfite reductase ferredoxin-like" evidence="9">
    <location>
        <begin position="320"/>
        <end position="384"/>
    </location>
</feature>
<feature type="domain" description="UPF0033" evidence="8">
    <location>
        <begin position="722"/>
        <end position="788"/>
    </location>
</feature>
<dbReference type="GO" id="GO:0046872">
    <property type="term" value="F:metal ion binding"/>
    <property type="evidence" value="ECO:0007669"/>
    <property type="project" value="UniProtKB-KW"/>
</dbReference>
<dbReference type="InterPro" id="IPR045854">
    <property type="entry name" value="NO2/SO3_Rdtase_4Fe4S_sf"/>
</dbReference>
<evidence type="ECO:0000259" key="8">
    <source>
        <dbReference type="Pfam" id="PF01206"/>
    </source>
</evidence>
<name>A0A521G5I6_9BACT</name>
<dbReference type="Pfam" id="PF01077">
    <property type="entry name" value="NIR_SIR"/>
    <property type="match status" value="2"/>
</dbReference>
<proteinExistence type="predicted"/>
<accession>A0A521G5I6</accession>
<keyword evidence="11" id="KW-1185">Reference proteome</keyword>
<evidence type="ECO:0000259" key="9">
    <source>
        <dbReference type="Pfam" id="PF03460"/>
    </source>
</evidence>
<dbReference type="InterPro" id="IPR001455">
    <property type="entry name" value="TusA-like"/>
</dbReference>
<dbReference type="SUPFAM" id="SSF64307">
    <property type="entry name" value="SirA-like"/>
    <property type="match status" value="1"/>
</dbReference>
<keyword evidence="3" id="KW-0479">Metal-binding</keyword>
<feature type="domain" description="Nitrite/sulphite reductase 4Fe-4S" evidence="7">
    <location>
        <begin position="120"/>
        <end position="274"/>
    </location>
</feature>
<dbReference type="Gene3D" id="3.90.480.10">
    <property type="entry name" value="Sulfite Reductase Hemoprotein,Domain 2"/>
    <property type="match status" value="1"/>
</dbReference>
<dbReference type="SUPFAM" id="SSF56014">
    <property type="entry name" value="Nitrite and sulphite reductase 4Fe-4S domain-like"/>
    <property type="match status" value="2"/>
</dbReference>
<dbReference type="Proteomes" id="UP000316238">
    <property type="component" value="Unassembled WGS sequence"/>
</dbReference>
<evidence type="ECO:0000256" key="5">
    <source>
        <dbReference type="ARBA" id="ARBA00023004"/>
    </source>
</evidence>
<evidence type="ECO:0000256" key="2">
    <source>
        <dbReference type="ARBA" id="ARBA00022617"/>
    </source>
</evidence>
<dbReference type="InterPro" id="IPR006067">
    <property type="entry name" value="NO2/SO3_Rdtase_4Fe4S_dom"/>
</dbReference>